<dbReference type="EMBL" id="BAABDD010000010">
    <property type="protein sequence ID" value="GAA3745519.1"/>
    <property type="molecule type" value="Genomic_DNA"/>
</dbReference>
<keyword evidence="3" id="KW-0804">Transcription</keyword>
<dbReference type="PANTHER" id="PTHR38465">
    <property type="entry name" value="HTH-TYPE TRANSCRIPTIONAL REGULATOR MJ1563-RELATED"/>
    <property type="match status" value="1"/>
</dbReference>
<accession>A0ABP7FWH6</accession>
<dbReference type="PANTHER" id="PTHR38465:SF2">
    <property type="entry name" value="HTH-TYPE TRANSCRIPTIONAL REGULATOR MMPR5"/>
    <property type="match status" value="1"/>
</dbReference>
<evidence type="ECO:0000256" key="3">
    <source>
        <dbReference type="ARBA" id="ARBA00023163"/>
    </source>
</evidence>
<keyword evidence="5" id="KW-1185">Reference proteome</keyword>
<dbReference type="InterPro" id="IPR052362">
    <property type="entry name" value="HTH-GbsR_regulator"/>
</dbReference>
<proteinExistence type="predicted"/>
<dbReference type="RefSeq" id="WP_344971454.1">
    <property type="nucleotide sequence ID" value="NZ_BAABDD010000010.1"/>
</dbReference>
<evidence type="ECO:0000256" key="2">
    <source>
        <dbReference type="ARBA" id="ARBA00023125"/>
    </source>
</evidence>
<organism evidence="4 5">
    <name type="scientific">Salinactinospora qingdaonensis</name>
    <dbReference type="NCBI Taxonomy" id="702744"/>
    <lineage>
        <taxon>Bacteria</taxon>
        <taxon>Bacillati</taxon>
        <taxon>Actinomycetota</taxon>
        <taxon>Actinomycetes</taxon>
        <taxon>Streptosporangiales</taxon>
        <taxon>Nocardiopsidaceae</taxon>
        <taxon>Salinactinospora</taxon>
    </lineage>
</organism>
<dbReference type="Gene3D" id="1.10.10.10">
    <property type="entry name" value="Winged helix-like DNA-binding domain superfamily/Winged helix DNA-binding domain"/>
    <property type="match status" value="1"/>
</dbReference>
<comment type="caution">
    <text evidence="4">The sequence shown here is derived from an EMBL/GenBank/DDBJ whole genome shotgun (WGS) entry which is preliminary data.</text>
</comment>
<dbReference type="Proteomes" id="UP001500908">
    <property type="component" value="Unassembled WGS sequence"/>
</dbReference>
<gene>
    <name evidence="4" type="ORF">GCM10022402_26380</name>
</gene>
<sequence>MDHWDRETQQQPPFAPTDAQRHYVEELAVVLEGMGLVRMHGRVVGWLLICDPPEQSASDIQLALEASKGSISGALRFLTTAELVEQAPKPGKRRNYYRIRRHAWSRMISKRVPLFATFAELAERGLREFDDPSGRLERLHEMRDFFRWLEREMPELLESWTRWSGKETLEE</sequence>
<reference evidence="5" key="1">
    <citation type="journal article" date="2019" name="Int. J. Syst. Evol. Microbiol.">
        <title>The Global Catalogue of Microorganisms (GCM) 10K type strain sequencing project: providing services to taxonomists for standard genome sequencing and annotation.</title>
        <authorList>
            <consortium name="The Broad Institute Genomics Platform"/>
            <consortium name="The Broad Institute Genome Sequencing Center for Infectious Disease"/>
            <person name="Wu L."/>
            <person name="Ma J."/>
        </authorList>
    </citation>
    <scope>NUCLEOTIDE SEQUENCE [LARGE SCALE GENOMIC DNA]</scope>
    <source>
        <strain evidence="5">JCM 17137</strain>
    </source>
</reference>
<dbReference type="SUPFAM" id="SSF46785">
    <property type="entry name" value="Winged helix' DNA-binding domain"/>
    <property type="match status" value="1"/>
</dbReference>
<keyword evidence="2" id="KW-0238">DNA-binding</keyword>
<evidence type="ECO:0000256" key="1">
    <source>
        <dbReference type="ARBA" id="ARBA00023015"/>
    </source>
</evidence>
<evidence type="ECO:0000313" key="5">
    <source>
        <dbReference type="Proteomes" id="UP001500908"/>
    </source>
</evidence>
<keyword evidence="1" id="KW-0805">Transcription regulation</keyword>
<dbReference type="InterPro" id="IPR036390">
    <property type="entry name" value="WH_DNA-bd_sf"/>
</dbReference>
<evidence type="ECO:0000313" key="4">
    <source>
        <dbReference type="EMBL" id="GAA3745519.1"/>
    </source>
</evidence>
<dbReference type="Gene3D" id="1.10.287.160">
    <property type="entry name" value="HR1 repeat"/>
    <property type="match status" value="1"/>
</dbReference>
<dbReference type="InterPro" id="IPR036388">
    <property type="entry name" value="WH-like_DNA-bd_sf"/>
</dbReference>
<protein>
    <submittedName>
        <fullName evidence="4">MarR family transcriptional regulator</fullName>
    </submittedName>
</protein>
<name>A0ABP7FWH6_9ACTN</name>